<feature type="non-terminal residue" evidence="2">
    <location>
        <position position="1"/>
    </location>
</feature>
<gene>
    <name evidence="2" type="ORF">B2A_12700</name>
</gene>
<dbReference type="PANTHER" id="PTHR43575:SF1">
    <property type="entry name" value="PROTEIN ABCI7, CHLOROPLASTIC"/>
    <property type="match status" value="1"/>
</dbReference>
<dbReference type="Pfam" id="PF01458">
    <property type="entry name" value="SUFBD_core"/>
    <property type="match status" value="1"/>
</dbReference>
<feature type="domain" description="SUF system FeS cluster assembly SufBD core" evidence="1">
    <location>
        <begin position="2"/>
        <end position="126"/>
    </location>
</feature>
<feature type="non-terminal residue" evidence="2">
    <location>
        <position position="164"/>
    </location>
</feature>
<organism evidence="2">
    <name type="scientific">mine drainage metagenome</name>
    <dbReference type="NCBI Taxonomy" id="410659"/>
    <lineage>
        <taxon>unclassified sequences</taxon>
        <taxon>metagenomes</taxon>
        <taxon>ecological metagenomes</taxon>
    </lineage>
</organism>
<dbReference type="AlphaFoldDB" id="T1A0U9"/>
<reference evidence="2" key="1">
    <citation type="submission" date="2013-08" db="EMBL/GenBank/DDBJ databases">
        <authorList>
            <person name="Mendez C."/>
            <person name="Richter M."/>
            <person name="Ferrer M."/>
            <person name="Sanchez J."/>
        </authorList>
    </citation>
    <scope>NUCLEOTIDE SEQUENCE</scope>
</reference>
<protein>
    <submittedName>
        <fullName evidence="2">FeS assembly protein SufD</fullName>
    </submittedName>
</protein>
<evidence type="ECO:0000313" key="2">
    <source>
        <dbReference type="EMBL" id="EQD34709.1"/>
    </source>
</evidence>
<dbReference type="InterPro" id="IPR037284">
    <property type="entry name" value="SUF_FeS_clus_asmbl_SufBD_sf"/>
</dbReference>
<dbReference type="PANTHER" id="PTHR43575">
    <property type="entry name" value="PROTEIN ABCI7, CHLOROPLASTIC"/>
    <property type="match status" value="1"/>
</dbReference>
<name>T1A0U9_9ZZZZ</name>
<reference evidence="2" key="2">
    <citation type="journal article" date="2014" name="ISME J.">
        <title>Microbial stratification in low pH oxic and suboxic macroscopic growths along an acid mine drainage.</title>
        <authorList>
            <person name="Mendez-Garcia C."/>
            <person name="Mesa V."/>
            <person name="Sprenger R.R."/>
            <person name="Richter M."/>
            <person name="Diez M.S."/>
            <person name="Solano J."/>
            <person name="Bargiela R."/>
            <person name="Golyshina O.V."/>
            <person name="Manteca A."/>
            <person name="Ramos J.L."/>
            <person name="Gallego J.R."/>
            <person name="Llorente I."/>
            <person name="Martins Dos Santos V.A."/>
            <person name="Jensen O.N."/>
            <person name="Pelaez A.I."/>
            <person name="Sanchez J."/>
            <person name="Ferrer M."/>
        </authorList>
    </citation>
    <scope>NUCLEOTIDE SEQUENCE</scope>
</reference>
<dbReference type="InterPro" id="IPR000825">
    <property type="entry name" value="SUF_FeS_clus_asmbl_SufBD_core"/>
</dbReference>
<accession>T1A0U9</accession>
<dbReference type="SUPFAM" id="SSF101960">
    <property type="entry name" value="Stabilizer of iron transporter SufD"/>
    <property type="match status" value="1"/>
</dbReference>
<sequence length="164" mass="17909">TELLAAYLGSGSQMHDMRTVQRHVAQRTTSNLLFVGAVGDRASAVYTGLIKIEPGAKRSDALQTNRNLILSEGARADSVPNLSIEENDVRCSHASSTGPVDPEQIYYLETRGIEPTEAKRLVVKGFFTDVLAKNPVPETTGWLVDEIENRLGWMDASHSGVVRT</sequence>
<proteinExistence type="predicted"/>
<dbReference type="EMBL" id="AUZZ01009154">
    <property type="protein sequence ID" value="EQD34709.1"/>
    <property type="molecule type" value="Genomic_DNA"/>
</dbReference>
<dbReference type="InterPro" id="IPR055346">
    <property type="entry name" value="Fe-S_cluster_assembly_SufBD"/>
</dbReference>
<comment type="caution">
    <text evidence="2">The sequence shown here is derived from an EMBL/GenBank/DDBJ whole genome shotgun (WGS) entry which is preliminary data.</text>
</comment>
<dbReference type="GO" id="GO:0016226">
    <property type="term" value="P:iron-sulfur cluster assembly"/>
    <property type="evidence" value="ECO:0007669"/>
    <property type="project" value="InterPro"/>
</dbReference>
<evidence type="ECO:0000259" key="1">
    <source>
        <dbReference type="Pfam" id="PF01458"/>
    </source>
</evidence>